<keyword evidence="11" id="KW-1185">Reference proteome</keyword>
<organism evidence="10 11">
    <name type="scientific">Thiopseudomonas acetoxidans</name>
    <dbReference type="NCBI Taxonomy" id="3041622"/>
    <lineage>
        <taxon>Bacteria</taxon>
        <taxon>Pseudomonadati</taxon>
        <taxon>Pseudomonadota</taxon>
        <taxon>Gammaproteobacteria</taxon>
        <taxon>Pseudomonadales</taxon>
        <taxon>Pseudomonadaceae</taxon>
        <taxon>Thiopseudomonas</taxon>
    </lineage>
</organism>
<reference evidence="10 11" key="1">
    <citation type="submission" date="2023-06" db="EMBL/GenBank/DDBJ databases">
        <title>Thiopseudomonas sp. CY1220 draft genome sequence.</title>
        <authorList>
            <person name="Zhao G."/>
            <person name="An M."/>
        </authorList>
    </citation>
    <scope>NUCLEOTIDE SEQUENCE [LARGE SCALE GENOMIC DNA]</scope>
    <source>
        <strain evidence="10 11">CY1220</strain>
    </source>
</reference>
<evidence type="ECO:0000256" key="4">
    <source>
        <dbReference type="ARBA" id="ARBA00023136"/>
    </source>
</evidence>
<evidence type="ECO:0000256" key="7">
    <source>
        <dbReference type="PROSITE-ProRule" id="PRU00284"/>
    </source>
</evidence>
<accession>A0ABT7SR23</accession>
<evidence type="ECO:0000259" key="9">
    <source>
        <dbReference type="PROSITE" id="PS50111"/>
    </source>
</evidence>
<dbReference type="RefSeq" id="WP_289411411.1">
    <property type="nucleotide sequence ID" value="NZ_JAUCDY010000014.1"/>
</dbReference>
<dbReference type="Proteomes" id="UP001241056">
    <property type="component" value="Unassembled WGS sequence"/>
</dbReference>
<dbReference type="PANTHER" id="PTHR32089">
    <property type="entry name" value="METHYL-ACCEPTING CHEMOTAXIS PROTEIN MCPB"/>
    <property type="match status" value="1"/>
</dbReference>
<evidence type="ECO:0000313" key="10">
    <source>
        <dbReference type="EMBL" id="MDM7858640.1"/>
    </source>
</evidence>
<evidence type="ECO:0000256" key="6">
    <source>
        <dbReference type="ARBA" id="ARBA00029447"/>
    </source>
</evidence>
<dbReference type="EMBL" id="JAUCDY010000014">
    <property type="protein sequence ID" value="MDM7858640.1"/>
    <property type="molecule type" value="Genomic_DNA"/>
</dbReference>
<dbReference type="Gene3D" id="1.10.287.950">
    <property type="entry name" value="Methyl-accepting chemotaxis protein"/>
    <property type="match status" value="1"/>
</dbReference>
<name>A0ABT7SR23_9GAMM</name>
<comment type="subcellular location">
    <subcellularLocation>
        <location evidence="1">Membrane</location>
    </subcellularLocation>
</comment>
<proteinExistence type="inferred from homology"/>
<evidence type="ECO:0000256" key="1">
    <source>
        <dbReference type="ARBA" id="ARBA00004370"/>
    </source>
</evidence>
<keyword evidence="5 7" id="KW-0807">Transducer</keyword>
<dbReference type="SMART" id="SM00283">
    <property type="entry name" value="MA"/>
    <property type="match status" value="1"/>
</dbReference>
<gene>
    <name evidence="10" type="ORF">QEZ41_10215</name>
</gene>
<keyword evidence="2" id="KW-0812">Transmembrane</keyword>
<dbReference type="InterPro" id="IPR004089">
    <property type="entry name" value="MCPsignal_dom"/>
</dbReference>
<sequence>MFSSRIKAQLKQTQADNAQLLHENAALQARVNELEQQLSAETGTLTQLQRERTVHNGVFNSLGTFGNSLNGVKNSFEQLALTLNEEKKSALQAAEHSSTNRQAFTQIAANLQSTFERMREASEKVSTLSRRAEEIGGIVQLIEEVADQTNLLALNAAIEAARAGEAGRGFAVVADEVRNLAQRTSQATDDISTLVKNIQEETRDAHSVIEAGAADAEEHAVQSQQAVVNMNDLLQLSQRMEQAINSSAILANVELANIDELELKLEVYKVFFGISDATPADFPDEKHCRLGQWYYSGDGRALFQQMSDYTALEVPHKAVHDHAIKAIDLHIKGRLEDALQELNAMELANLTVMEGLVRLLNKANLH</sequence>
<dbReference type="PROSITE" id="PS50111">
    <property type="entry name" value="CHEMOTAXIS_TRANSDUC_2"/>
    <property type="match status" value="1"/>
</dbReference>
<dbReference type="Pfam" id="PF13682">
    <property type="entry name" value="CZB"/>
    <property type="match status" value="1"/>
</dbReference>
<dbReference type="InterPro" id="IPR025991">
    <property type="entry name" value="Chemoreceptor_zinc-bind_dom"/>
</dbReference>
<dbReference type="PANTHER" id="PTHR32089:SF112">
    <property type="entry name" value="LYSOZYME-LIKE PROTEIN-RELATED"/>
    <property type="match status" value="1"/>
</dbReference>
<comment type="similarity">
    <text evidence="6">Belongs to the methyl-accepting chemotaxis (MCP) protein family.</text>
</comment>
<protein>
    <submittedName>
        <fullName evidence="10">Methyl-accepting chemotaxis protein</fullName>
    </submittedName>
</protein>
<comment type="caution">
    <text evidence="10">The sequence shown here is derived from an EMBL/GenBank/DDBJ whole genome shotgun (WGS) entry which is preliminary data.</text>
</comment>
<feature type="domain" description="Methyl-accepting transducer" evidence="9">
    <location>
        <begin position="68"/>
        <end position="275"/>
    </location>
</feature>
<evidence type="ECO:0000313" key="11">
    <source>
        <dbReference type="Proteomes" id="UP001241056"/>
    </source>
</evidence>
<evidence type="ECO:0000256" key="3">
    <source>
        <dbReference type="ARBA" id="ARBA00022989"/>
    </source>
</evidence>
<evidence type="ECO:0000256" key="8">
    <source>
        <dbReference type="SAM" id="Coils"/>
    </source>
</evidence>
<dbReference type="Pfam" id="PF00015">
    <property type="entry name" value="MCPsignal"/>
    <property type="match status" value="1"/>
</dbReference>
<dbReference type="SUPFAM" id="SSF58104">
    <property type="entry name" value="Methyl-accepting chemotaxis protein (MCP) signaling domain"/>
    <property type="match status" value="1"/>
</dbReference>
<keyword evidence="3" id="KW-1133">Transmembrane helix</keyword>
<keyword evidence="8" id="KW-0175">Coiled coil</keyword>
<dbReference type="PRINTS" id="PR00260">
    <property type="entry name" value="CHEMTRNSDUCR"/>
</dbReference>
<evidence type="ECO:0000256" key="5">
    <source>
        <dbReference type="ARBA" id="ARBA00023224"/>
    </source>
</evidence>
<dbReference type="InterPro" id="IPR004090">
    <property type="entry name" value="Chemotax_Me-accpt_rcpt"/>
</dbReference>
<keyword evidence="4" id="KW-0472">Membrane</keyword>
<feature type="coiled-coil region" evidence="8">
    <location>
        <begin position="10"/>
        <end position="51"/>
    </location>
</feature>
<evidence type="ECO:0000256" key="2">
    <source>
        <dbReference type="ARBA" id="ARBA00022692"/>
    </source>
</evidence>